<reference evidence="1 2" key="1">
    <citation type="journal article" date="2016" name="BMC Genomics">
        <title>Genome sequencing and secondary metabolism of the postharvest pathogen Penicillium griseofulvum.</title>
        <authorList>
            <person name="Banani H."/>
            <person name="Marcet-Houben M."/>
            <person name="Ballester A.R."/>
            <person name="Abbruscato P."/>
            <person name="Gonzalez-Candelas L."/>
            <person name="Gabaldon T."/>
            <person name="Spadaro D."/>
        </authorList>
    </citation>
    <scope>NUCLEOTIDE SEQUENCE [LARGE SCALE GENOMIC DNA]</scope>
    <source>
        <strain evidence="1 2">PG3</strain>
    </source>
</reference>
<proteinExistence type="predicted"/>
<sequence length="199" mass="23158">MAYAFPSPRKRRRLQDWEENEGDIDIEQYLHRTDPFRSIGFANPDPMALQVTTITTEEDPTYHLHHEIYNTLDRHDLITLLNYYSLSRFQIKVIDVDHFYIPTLFPIHSTAELAIAFQYRKDEIIRVLDETFGTKWQLLSPFNIGNDARSARPALFVGVPPSTNANWHWLQGQLTYQLASHISPVFADVEFLPGKLSLQ</sequence>
<dbReference type="EMBL" id="LHQR01000072">
    <property type="protein sequence ID" value="KXG45351.1"/>
    <property type="molecule type" value="Genomic_DNA"/>
</dbReference>
<protein>
    <submittedName>
        <fullName evidence="1">Uncharacterized protein</fullName>
    </submittedName>
</protein>
<gene>
    <name evidence="1" type="ORF">PGRI_042640</name>
</gene>
<dbReference type="RefSeq" id="XP_040643887.1">
    <property type="nucleotide sequence ID" value="XM_040791977.1"/>
</dbReference>
<comment type="caution">
    <text evidence="1">The sequence shown here is derived from an EMBL/GenBank/DDBJ whole genome shotgun (WGS) entry which is preliminary data.</text>
</comment>
<name>A0A135L8R4_PENPA</name>
<accession>A0A135L8R4</accession>
<dbReference type="OMA" id="AKANCHQ"/>
<evidence type="ECO:0000313" key="2">
    <source>
        <dbReference type="Proteomes" id="UP000070168"/>
    </source>
</evidence>
<evidence type="ECO:0000313" key="1">
    <source>
        <dbReference type="EMBL" id="KXG45351.1"/>
    </source>
</evidence>
<dbReference type="GeneID" id="63707277"/>
<organism evidence="1 2">
    <name type="scientific">Penicillium patulum</name>
    <name type="common">Penicillium griseofulvum</name>
    <dbReference type="NCBI Taxonomy" id="5078"/>
    <lineage>
        <taxon>Eukaryota</taxon>
        <taxon>Fungi</taxon>
        <taxon>Dikarya</taxon>
        <taxon>Ascomycota</taxon>
        <taxon>Pezizomycotina</taxon>
        <taxon>Eurotiomycetes</taxon>
        <taxon>Eurotiomycetidae</taxon>
        <taxon>Eurotiales</taxon>
        <taxon>Aspergillaceae</taxon>
        <taxon>Penicillium</taxon>
    </lineage>
</organism>
<dbReference type="Proteomes" id="UP000070168">
    <property type="component" value="Unassembled WGS sequence"/>
</dbReference>
<dbReference type="OrthoDB" id="4368586at2759"/>
<keyword evidence="2" id="KW-1185">Reference proteome</keyword>
<dbReference type="AlphaFoldDB" id="A0A135L8R4"/>